<accession>A0AA91TTS1</accession>
<dbReference type="InterPro" id="IPR010982">
    <property type="entry name" value="Lambda_DNA-bd_dom_sf"/>
</dbReference>
<evidence type="ECO:0000313" key="6">
    <source>
        <dbReference type="Proteomes" id="UP000216961"/>
    </source>
</evidence>
<dbReference type="PANTHER" id="PTHR30146:SF154">
    <property type="entry name" value="TRANSCRIPTION REGULATOR, MEMBER OF GALR FAMILY"/>
    <property type="match status" value="1"/>
</dbReference>
<dbReference type="AlphaFoldDB" id="A0AA91TTS1"/>
<evidence type="ECO:0000313" key="5">
    <source>
        <dbReference type="EMBL" id="PAD83606.1"/>
    </source>
</evidence>
<evidence type="ECO:0000256" key="2">
    <source>
        <dbReference type="ARBA" id="ARBA00023125"/>
    </source>
</evidence>
<dbReference type="Gene3D" id="3.40.50.2300">
    <property type="match status" value="2"/>
</dbReference>
<dbReference type="GO" id="GO:0000976">
    <property type="term" value="F:transcription cis-regulatory region binding"/>
    <property type="evidence" value="ECO:0007669"/>
    <property type="project" value="TreeGrafter"/>
</dbReference>
<feature type="domain" description="HTH lacI-type" evidence="4">
    <location>
        <begin position="3"/>
        <end position="57"/>
    </location>
</feature>
<dbReference type="PROSITE" id="PS00356">
    <property type="entry name" value="HTH_LACI_1"/>
    <property type="match status" value="1"/>
</dbReference>
<dbReference type="SUPFAM" id="SSF53822">
    <property type="entry name" value="Periplasmic binding protein-like I"/>
    <property type="match status" value="1"/>
</dbReference>
<keyword evidence="1" id="KW-0805">Transcription regulation</keyword>
<dbReference type="InterPro" id="IPR028082">
    <property type="entry name" value="Peripla_BP_I"/>
</dbReference>
<evidence type="ECO:0000256" key="1">
    <source>
        <dbReference type="ARBA" id="ARBA00023015"/>
    </source>
</evidence>
<protein>
    <recommendedName>
        <fullName evidence="4">HTH lacI-type domain-containing protein</fullName>
    </recommendedName>
</protein>
<dbReference type="Proteomes" id="UP000216961">
    <property type="component" value="Unassembled WGS sequence"/>
</dbReference>
<dbReference type="SMART" id="SM00354">
    <property type="entry name" value="HTH_LACI"/>
    <property type="match status" value="1"/>
</dbReference>
<dbReference type="Pfam" id="PF13377">
    <property type="entry name" value="Peripla_BP_3"/>
    <property type="match status" value="1"/>
</dbReference>
<dbReference type="PANTHER" id="PTHR30146">
    <property type="entry name" value="LACI-RELATED TRANSCRIPTIONAL REPRESSOR"/>
    <property type="match status" value="1"/>
</dbReference>
<dbReference type="Pfam" id="PF00356">
    <property type="entry name" value="LacI"/>
    <property type="match status" value="1"/>
</dbReference>
<keyword evidence="3" id="KW-0804">Transcription</keyword>
<dbReference type="Gene3D" id="1.10.260.40">
    <property type="entry name" value="lambda repressor-like DNA-binding domains"/>
    <property type="match status" value="1"/>
</dbReference>
<dbReference type="GO" id="GO:0003700">
    <property type="term" value="F:DNA-binding transcription factor activity"/>
    <property type="evidence" value="ECO:0007669"/>
    <property type="project" value="TreeGrafter"/>
</dbReference>
<gene>
    <name evidence="5" type="ORF">CHH57_08900</name>
</gene>
<dbReference type="PROSITE" id="PS50932">
    <property type="entry name" value="HTH_LACI_2"/>
    <property type="match status" value="1"/>
</dbReference>
<name>A0AA91TTS1_NIACI</name>
<comment type="caution">
    <text evidence="5">The sequence shown here is derived from an EMBL/GenBank/DDBJ whole genome shotgun (WGS) entry which is preliminary data.</text>
</comment>
<evidence type="ECO:0000259" key="4">
    <source>
        <dbReference type="PROSITE" id="PS50932"/>
    </source>
</evidence>
<sequence length="326" mass="36279">MKITVEDVAMHAGVSRATAARILGGYAGPRTKSKERVLSSAKELGYLPNNFAKGLAKSKSNKIGIIIPDIENLFFAKLYRGIESICSKEGFSLLLGISGEDNQKEARIIKELLADQVEGIIIASTNGLFDIVNYSVPIVAVDRIPIDNKYSWVSTNNYETAHLAINHLHEQGYRHISLITDFPHLSTIKERKLGIVDAAKNKMASISTHITTSHKLEEMVKEIKGFIYQNKPEAIIATDSVICNAILIVIKELGLQLGRELGLLAYDDEPWMQLFTPSITTIQQPVVEMGEKSALLLLEQLFSTKTVIRQERLHSQLIIRESTNRN</sequence>
<keyword evidence="2" id="KW-0238">DNA-binding</keyword>
<reference evidence="5 6" key="1">
    <citation type="submission" date="2017-07" db="EMBL/GenBank/DDBJ databases">
        <title>Isolation and whole genome analysis of endospore-forming bacteria from heroin.</title>
        <authorList>
            <person name="Kalinowski J."/>
            <person name="Ahrens B."/>
            <person name="Al-Dilaimi A."/>
            <person name="Winkler A."/>
            <person name="Wibberg D."/>
            <person name="Schleenbecker U."/>
            <person name="Ruckert C."/>
            <person name="Wolfel R."/>
            <person name="Grass G."/>
        </authorList>
    </citation>
    <scope>NUCLEOTIDE SEQUENCE [LARGE SCALE GENOMIC DNA]</scope>
    <source>
        <strain evidence="5 6">7521-2</strain>
    </source>
</reference>
<dbReference type="EMBL" id="NPBQ01000053">
    <property type="protein sequence ID" value="PAD83606.1"/>
    <property type="molecule type" value="Genomic_DNA"/>
</dbReference>
<organism evidence="5 6">
    <name type="scientific">Niallia circulans</name>
    <name type="common">Bacillus circulans</name>
    <dbReference type="NCBI Taxonomy" id="1397"/>
    <lineage>
        <taxon>Bacteria</taxon>
        <taxon>Bacillati</taxon>
        <taxon>Bacillota</taxon>
        <taxon>Bacilli</taxon>
        <taxon>Bacillales</taxon>
        <taxon>Bacillaceae</taxon>
        <taxon>Niallia</taxon>
    </lineage>
</organism>
<evidence type="ECO:0000256" key="3">
    <source>
        <dbReference type="ARBA" id="ARBA00023163"/>
    </source>
</evidence>
<dbReference type="RefSeq" id="WP_095329904.1">
    <property type="nucleotide sequence ID" value="NZ_CP026033.1"/>
</dbReference>
<dbReference type="SUPFAM" id="SSF47413">
    <property type="entry name" value="lambda repressor-like DNA-binding domains"/>
    <property type="match status" value="1"/>
</dbReference>
<dbReference type="InterPro" id="IPR000843">
    <property type="entry name" value="HTH_LacI"/>
</dbReference>
<dbReference type="CDD" id="cd01392">
    <property type="entry name" value="HTH_LacI"/>
    <property type="match status" value="1"/>
</dbReference>
<dbReference type="InterPro" id="IPR046335">
    <property type="entry name" value="LacI/GalR-like_sensor"/>
</dbReference>
<proteinExistence type="predicted"/>